<gene>
    <name evidence="1" type="ORF">PYS61_06060</name>
</gene>
<organism evidence="1 2">
    <name type="scientific">Amygdalobacter indicium</name>
    <dbReference type="NCBI Taxonomy" id="3029272"/>
    <lineage>
        <taxon>Bacteria</taxon>
        <taxon>Bacillati</taxon>
        <taxon>Bacillota</taxon>
        <taxon>Clostridia</taxon>
        <taxon>Eubacteriales</taxon>
        <taxon>Oscillospiraceae</taxon>
        <taxon>Amygdalobacter</taxon>
    </lineage>
</organism>
<keyword evidence="2" id="KW-1185">Reference proteome</keyword>
<dbReference type="InterPro" id="IPR036526">
    <property type="entry name" value="C-N_Hydrolase_sf"/>
</dbReference>
<dbReference type="SUPFAM" id="SSF56317">
    <property type="entry name" value="Carbon-nitrogen hydrolase"/>
    <property type="match status" value="1"/>
</dbReference>
<sequence length="306" mass="35223">MSRIKENYYSENSGKRISMKVGIVVCRSFIKKPFQALCQMEQLLMQQTAENYDLLLFPQTYLQGIYSLNNDKAEAVKIAFRENCRLIGKIKKLCERYCVGVGFGYYEKDGKNAIYDSYILINREGKIRFRQRQLTQQWQEKTKSLPADLPVEKIDLDLLEPNKLLFEEETEFVKELEDEAALTKQAVPEVNFSKGEALSCGYFGGKQVVLLIGRDWENKEIVRACRDLEPDWVYCPTSLDIKNDEWANFVSKKFLPLADKLDTTVLLDNSYYIEDNSVKGGALGQIPNNKLEQLEPNCYGILAVEI</sequence>
<dbReference type="EMBL" id="CP118868">
    <property type="protein sequence ID" value="WEG35486.1"/>
    <property type="molecule type" value="Genomic_DNA"/>
</dbReference>
<evidence type="ECO:0000313" key="2">
    <source>
        <dbReference type="Proteomes" id="UP001220478"/>
    </source>
</evidence>
<dbReference type="Proteomes" id="UP001220478">
    <property type="component" value="Chromosome"/>
</dbReference>
<protein>
    <recommendedName>
        <fullName evidence="3">CN hydrolase domain-containing protein</fullName>
    </recommendedName>
</protein>
<accession>A0ABY8C464</accession>
<evidence type="ECO:0000313" key="1">
    <source>
        <dbReference type="EMBL" id="WEG35486.1"/>
    </source>
</evidence>
<evidence type="ECO:0008006" key="3">
    <source>
        <dbReference type="Google" id="ProtNLM"/>
    </source>
</evidence>
<proteinExistence type="predicted"/>
<dbReference type="Gene3D" id="3.60.110.10">
    <property type="entry name" value="Carbon-nitrogen hydrolase"/>
    <property type="match status" value="1"/>
</dbReference>
<name>A0ABY8C464_9FIRM</name>
<reference evidence="1 2" key="1">
    <citation type="submission" date="2023-02" db="EMBL/GenBank/DDBJ databases">
        <title>Novel Oscillospiraceae bacterial genomes.</title>
        <authorList>
            <person name="Srinivasan S."/>
            <person name="Austin M.N."/>
            <person name="Fiedler T.L."/>
            <person name="Strenk S.M."/>
            <person name="Agnew K.J."/>
            <person name="Nagana Gowda G.A."/>
            <person name="Raftery D."/>
            <person name="Beamer M.A."/>
            <person name="Achilles S.L."/>
            <person name="Wiesenfeld H.C."/>
            <person name="Fredricks D.N."/>
            <person name="Hillier S.L."/>
        </authorList>
    </citation>
    <scope>NUCLEOTIDE SEQUENCE [LARGE SCALE GENOMIC DNA]</scope>
    <source>
        <strain evidence="1 2">CHIC02 1186E3-8</strain>
    </source>
</reference>
<dbReference type="RefSeq" id="WP_315567957.1">
    <property type="nucleotide sequence ID" value="NZ_CP118866.1"/>
</dbReference>